<dbReference type="Pfam" id="PF20157">
    <property type="entry name" value="Maf_flag10_N"/>
    <property type="match status" value="1"/>
</dbReference>
<dbReference type="InterPro" id="IPR045376">
    <property type="entry name" value="Maf_N"/>
</dbReference>
<feature type="domain" description="Glycosyltransferase Maf N-terminal" evidence="2">
    <location>
        <begin position="35"/>
        <end position="260"/>
    </location>
</feature>
<dbReference type="InterPro" id="IPR002826">
    <property type="entry name" value="MptE-like"/>
</dbReference>
<gene>
    <name evidence="3" type="ORF">CEW91_09110</name>
</gene>
<dbReference type="Pfam" id="PF01973">
    <property type="entry name" value="MptE-like"/>
    <property type="match status" value="1"/>
</dbReference>
<name>A0ABM6LUN5_9GAMM</name>
<sequence>MDNIQDQLSQLMQRLKASETQIEREKLFAEEAELRFQSNLEAFQSFYPNIAKSIEEFQSNEPLQLFVTETGHGNIREHKTGVALYGNDPIAQVEEQVEKHIKKPVINHIDFSSYAEVSDDDDRLHARHLKQLGISVKEAGKYERLDMLPDRFPTAVIFGIGLGYHLPVLLNRTQFDYIYLIEPSFENFYCSLYCIDWKSLIEQVDEQYGVLIFQLGASYQTFIDDLYRVSQDIGAFSLTKCFCYQHYPSQITGELITLFYQRLFEMHSGYGFYNDATTAIAHTVHNASHGMNLLKIRGNALNKFQRFPIYVVGNGPSLDESLDFIKETQEQAIIIAAGTALQTLLKHDIVPDFHTLVERPKITYDILLRSLPAEQYKKLNLLTLNLIYPDVVPLYHWVGMAGKGIDAGGDLLNFALLNEKNKPLNYLSFCNPMVANTSLSYALHLGFKQIYLFGVDNGYAADGRHHAKDSDYYKGPLKSIKMHKAPHKLEGNFGGTVMSSNLLAMSARQMGRLLENYGKVLGVECYNVGDGAKVEGALPLHPNHLLPEFFDIDKNLVVEHIKSDLFDKFQCEDFSRYLDFEKYDEICDHLIEISGEKVYSREEALDNIRRQSRYLYSHRGSTYSHLHYVLEGELLYFHCPMISILFLNNDEEHCVEHFNVAMRKWIGFLSEAKTDFKTAWLEKCTMSAE</sequence>
<dbReference type="Proteomes" id="UP000197717">
    <property type="component" value="Chromosome"/>
</dbReference>
<evidence type="ECO:0000259" key="1">
    <source>
        <dbReference type="Pfam" id="PF01973"/>
    </source>
</evidence>
<protein>
    <submittedName>
        <fullName evidence="3">Septum formation inhibitor Maf</fullName>
    </submittedName>
</protein>
<evidence type="ECO:0000259" key="2">
    <source>
        <dbReference type="Pfam" id="PF20157"/>
    </source>
</evidence>
<keyword evidence="4" id="KW-1185">Reference proteome</keyword>
<dbReference type="PANTHER" id="PTHR41786">
    <property type="entry name" value="MOTILITY ACCESSORY FACTOR MAF"/>
    <property type="match status" value="1"/>
</dbReference>
<accession>A0ABM6LUN5</accession>
<organism evidence="3 4">
    <name type="scientific">Idiomarina piscisalsi</name>
    <dbReference type="NCBI Taxonomy" id="1096243"/>
    <lineage>
        <taxon>Bacteria</taxon>
        <taxon>Pseudomonadati</taxon>
        <taxon>Pseudomonadota</taxon>
        <taxon>Gammaproteobacteria</taxon>
        <taxon>Alteromonadales</taxon>
        <taxon>Idiomarinaceae</taxon>
        <taxon>Idiomarina</taxon>
    </lineage>
</organism>
<dbReference type="PANTHER" id="PTHR41786:SF1">
    <property type="entry name" value="6-HYDROXYMETHYLPTERIN DIPHOSPHOKINASE MPTE-LIKE DOMAIN-CONTAINING PROTEIN"/>
    <property type="match status" value="1"/>
</dbReference>
<proteinExistence type="predicted"/>
<evidence type="ECO:0000313" key="4">
    <source>
        <dbReference type="Proteomes" id="UP000197717"/>
    </source>
</evidence>
<dbReference type="RefSeq" id="WP_088768661.1">
    <property type="nucleotide sequence ID" value="NZ_CP022133.1"/>
</dbReference>
<feature type="domain" description="6-hydroxymethylpterin diphosphokinase MptE-like" evidence="1">
    <location>
        <begin position="288"/>
        <end position="460"/>
    </location>
</feature>
<dbReference type="EMBL" id="CP022133">
    <property type="protein sequence ID" value="ASG66286.1"/>
    <property type="molecule type" value="Genomic_DNA"/>
</dbReference>
<evidence type="ECO:0000313" key="3">
    <source>
        <dbReference type="EMBL" id="ASG66286.1"/>
    </source>
</evidence>
<reference evidence="3 4" key="1">
    <citation type="submission" date="2017-06" db="EMBL/GenBank/DDBJ databases">
        <title>Complete genome sequence of Idiomarina piscisalsi strain 10PY1A isolated from soil of Soudi Arabia.</title>
        <authorList>
            <person name="Kim M.-C."/>
            <person name="Jung B.K."/>
            <person name="Budiyanto F."/>
            <person name="Nzila A."/>
            <person name="Shin J.-H."/>
        </authorList>
    </citation>
    <scope>NUCLEOTIDE SEQUENCE [LARGE SCALE GENOMIC DNA]</scope>
    <source>
        <strain evidence="3 4">10PY1A</strain>
    </source>
</reference>
<dbReference type="Gene3D" id="3.90.1480.10">
    <property type="entry name" value="Alpha-2,3-sialyltransferase"/>
    <property type="match status" value="1"/>
</dbReference>